<protein>
    <recommendedName>
        <fullName evidence="4 12">4-hydroxy-tetrahydrodipicolinate synthase</fullName>
        <shortName evidence="12">HTPA synthase</shortName>
        <ecNumber evidence="4 12">4.3.3.7</ecNumber>
    </recommendedName>
</protein>
<dbReference type="InterPro" id="IPR005263">
    <property type="entry name" value="DapA"/>
</dbReference>
<dbReference type="PIRSF" id="PIRSF001365">
    <property type="entry name" value="DHDPS"/>
    <property type="match status" value="1"/>
</dbReference>
<dbReference type="GO" id="GO:0005829">
    <property type="term" value="C:cytosol"/>
    <property type="evidence" value="ECO:0007669"/>
    <property type="project" value="TreeGrafter"/>
</dbReference>
<dbReference type="PRINTS" id="PR00146">
    <property type="entry name" value="DHPICSNTHASE"/>
</dbReference>
<evidence type="ECO:0000256" key="9">
    <source>
        <dbReference type="ARBA" id="ARBA00023239"/>
    </source>
</evidence>
<dbReference type="PROSITE" id="PS00666">
    <property type="entry name" value="DHDPS_2"/>
    <property type="match status" value="1"/>
</dbReference>
<comment type="caution">
    <text evidence="12">Was originally thought to be a dihydrodipicolinate synthase (DHDPS), catalyzing the condensation of (S)-aspartate-beta-semialdehyde [(S)-ASA] and pyruvate to dihydrodipicolinate (DHDP). However, it was shown in E.coli that the product of the enzymatic reaction is not dihydrodipicolinate but in fact (4S)-4-hydroxy-2,3,4,5-tetrahydro-(2S)-dipicolinic acid (HTPA), and that the consecutive dehydration reaction leading to DHDP is not spontaneous but catalyzed by DapB.</text>
</comment>
<evidence type="ECO:0000256" key="12">
    <source>
        <dbReference type="HAMAP-Rule" id="MF_00418"/>
    </source>
</evidence>
<dbReference type="CDD" id="cd00950">
    <property type="entry name" value="DHDPS"/>
    <property type="match status" value="1"/>
</dbReference>
<dbReference type="NCBIfam" id="TIGR00674">
    <property type="entry name" value="dapA"/>
    <property type="match status" value="1"/>
</dbReference>
<dbReference type="InterPro" id="IPR002220">
    <property type="entry name" value="DapA-like"/>
</dbReference>
<organism evidence="16 17">
    <name type="scientific">Roseisolibacter agri</name>
    <dbReference type="NCBI Taxonomy" id="2014610"/>
    <lineage>
        <taxon>Bacteria</taxon>
        <taxon>Pseudomonadati</taxon>
        <taxon>Gemmatimonadota</taxon>
        <taxon>Gemmatimonadia</taxon>
        <taxon>Gemmatimonadales</taxon>
        <taxon>Gemmatimonadaceae</taxon>
        <taxon>Roseisolibacter</taxon>
    </lineage>
</organism>
<evidence type="ECO:0000256" key="4">
    <source>
        <dbReference type="ARBA" id="ARBA00012086"/>
    </source>
</evidence>
<feature type="active site" description="Proton donor/acceptor" evidence="12 14">
    <location>
        <position position="146"/>
    </location>
</feature>
<dbReference type="Proteomes" id="UP001161325">
    <property type="component" value="Unassembled WGS sequence"/>
</dbReference>
<keyword evidence="5 12" id="KW-0963">Cytoplasm</keyword>
<feature type="active site" description="Schiff-base intermediate with substrate" evidence="12 14">
    <location>
        <position position="174"/>
    </location>
</feature>
<dbReference type="GO" id="GO:0008840">
    <property type="term" value="F:4-hydroxy-tetrahydrodipicolinate synthase activity"/>
    <property type="evidence" value="ECO:0007669"/>
    <property type="project" value="UniProtKB-UniRule"/>
</dbReference>
<sequence length="314" mass="32685">MSESGRHAGERTAALRGCGTALVTPFTTDGAVDEPALRALVRWQLAEGIDFLVPCGSTGEAATMTLEEQQRVVAIVVEEVAGRVAVVAGAGSNDTQRAIAQSRAMRQAGATHLLHVSPAYSKPPQRGIEAHFRAVADAVELPIVLYNVPGRTGSNMEAATTLRLAEVANVVAVKEASGSLPQVQEILRERPRGFAVLSGDDALTLPMIAAGGEGVISVVSNATPRLMAQLCAQALAGDLAAARATQDRLLPWMQAAFVESNPIPVKAALAMMGRCENALRLPLVPLLDAHHEVVAAALRAAGALPDSHSPETVA</sequence>
<comment type="function">
    <text evidence="1 12">Catalyzes the condensation of (S)-aspartate-beta-semialdehyde [(S)-ASA] and pyruvate to 4-hydroxy-tetrahydrodipicolinate (HTPA).</text>
</comment>
<proteinExistence type="inferred from homology"/>
<dbReference type="RefSeq" id="WP_284351840.1">
    <property type="nucleotide sequence ID" value="NZ_BRXS01000006.1"/>
</dbReference>
<dbReference type="HAMAP" id="MF_00418">
    <property type="entry name" value="DapA"/>
    <property type="match status" value="1"/>
</dbReference>
<comment type="subunit">
    <text evidence="12">Homotetramer; dimer of dimers.</text>
</comment>
<evidence type="ECO:0000256" key="6">
    <source>
        <dbReference type="ARBA" id="ARBA00022605"/>
    </source>
</evidence>
<dbReference type="EMBL" id="BRXS01000006">
    <property type="protein sequence ID" value="GLC27401.1"/>
    <property type="molecule type" value="Genomic_DNA"/>
</dbReference>
<name>A0AA37V835_9BACT</name>
<evidence type="ECO:0000256" key="5">
    <source>
        <dbReference type="ARBA" id="ARBA00022490"/>
    </source>
</evidence>
<evidence type="ECO:0000256" key="1">
    <source>
        <dbReference type="ARBA" id="ARBA00003294"/>
    </source>
</evidence>
<keyword evidence="9 12" id="KW-0456">Lyase</keyword>
<comment type="pathway">
    <text evidence="2 12">Amino-acid biosynthesis; L-lysine biosynthesis via DAP pathway; (S)-tetrahydrodipicolinate from L-aspartate: step 3/4.</text>
</comment>
<evidence type="ECO:0000256" key="3">
    <source>
        <dbReference type="ARBA" id="ARBA00007592"/>
    </source>
</evidence>
<comment type="caution">
    <text evidence="16">The sequence shown here is derived from an EMBL/GenBank/DDBJ whole genome shotgun (WGS) entry which is preliminary data.</text>
</comment>
<keyword evidence="8 12" id="KW-0457">Lysine biosynthesis</keyword>
<dbReference type="PANTHER" id="PTHR12128:SF66">
    <property type="entry name" value="4-HYDROXY-2-OXOGLUTARATE ALDOLASE, MITOCHONDRIAL"/>
    <property type="match status" value="1"/>
</dbReference>
<dbReference type="GO" id="GO:0019877">
    <property type="term" value="P:diaminopimelate biosynthetic process"/>
    <property type="evidence" value="ECO:0007669"/>
    <property type="project" value="UniProtKB-UniRule"/>
</dbReference>
<comment type="subcellular location">
    <subcellularLocation>
        <location evidence="12">Cytoplasm</location>
    </subcellularLocation>
</comment>
<evidence type="ECO:0000256" key="2">
    <source>
        <dbReference type="ARBA" id="ARBA00005120"/>
    </source>
</evidence>
<reference evidence="16" key="1">
    <citation type="submission" date="2022-08" db="EMBL/GenBank/DDBJ databases">
        <title>Draft genome sequencing of Roseisolibacter agri AW1220.</title>
        <authorList>
            <person name="Tobiishi Y."/>
            <person name="Tonouchi A."/>
        </authorList>
    </citation>
    <scope>NUCLEOTIDE SEQUENCE</scope>
    <source>
        <strain evidence="16">AW1220</strain>
    </source>
</reference>
<dbReference type="InterPro" id="IPR013785">
    <property type="entry name" value="Aldolase_TIM"/>
</dbReference>
<dbReference type="AlphaFoldDB" id="A0AA37V835"/>
<dbReference type="GO" id="GO:0009089">
    <property type="term" value="P:lysine biosynthetic process via diaminopimelate"/>
    <property type="evidence" value="ECO:0007669"/>
    <property type="project" value="UniProtKB-UniRule"/>
</dbReference>
<evidence type="ECO:0000256" key="11">
    <source>
        <dbReference type="ARBA" id="ARBA00047836"/>
    </source>
</evidence>
<evidence type="ECO:0000256" key="13">
    <source>
        <dbReference type="PIRNR" id="PIRNR001365"/>
    </source>
</evidence>
<comment type="similarity">
    <text evidence="3 12 13">Belongs to the DapA family.</text>
</comment>
<keyword evidence="6 12" id="KW-0028">Amino-acid biosynthesis</keyword>
<gene>
    <name evidence="16" type="primary">dapA_2</name>
    <name evidence="12" type="synonym">dapA</name>
    <name evidence="16" type="ORF">rosag_39140</name>
</gene>
<dbReference type="Gene3D" id="3.20.20.70">
    <property type="entry name" value="Aldolase class I"/>
    <property type="match status" value="1"/>
</dbReference>
<accession>A0AA37V835</accession>
<dbReference type="PANTHER" id="PTHR12128">
    <property type="entry name" value="DIHYDRODIPICOLINATE SYNTHASE"/>
    <property type="match status" value="1"/>
</dbReference>
<evidence type="ECO:0000256" key="15">
    <source>
        <dbReference type="PIRSR" id="PIRSR001365-2"/>
    </source>
</evidence>
<evidence type="ECO:0000313" key="17">
    <source>
        <dbReference type="Proteomes" id="UP001161325"/>
    </source>
</evidence>
<evidence type="ECO:0000256" key="14">
    <source>
        <dbReference type="PIRSR" id="PIRSR001365-1"/>
    </source>
</evidence>
<keyword evidence="10 12" id="KW-0704">Schiff base</keyword>
<dbReference type="InterPro" id="IPR020625">
    <property type="entry name" value="Schiff_base-form_aldolases_AS"/>
</dbReference>
<feature type="site" description="Part of a proton relay during catalysis" evidence="12">
    <location>
        <position position="57"/>
    </location>
</feature>
<dbReference type="EC" id="4.3.3.7" evidence="4 12"/>
<keyword evidence="7 12" id="KW-0220">Diaminopimelate biosynthesis</keyword>
<evidence type="ECO:0000256" key="8">
    <source>
        <dbReference type="ARBA" id="ARBA00023154"/>
    </source>
</evidence>
<comment type="catalytic activity">
    <reaction evidence="11 12">
        <text>L-aspartate 4-semialdehyde + pyruvate = (2S,4S)-4-hydroxy-2,3,4,5-tetrahydrodipicolinate + H2O + H(+)</text>
        <dbReference type="Rhea" id="RHEA:34171"/>
        <dbReference type="ChEBI" id="CHEBI:15361"/>
        <dbReference type="ChEBI" id="CHEBI:15377"/>
        <dbReference type="ChEBI" id="CHEBI:15378"/>
        <dbReference type="ChEBI" id="CHEBI:67139"/>
        <dbReference type="ChEBI" id="CHEBI:537519"/>
        <dbReference type="EC" id="4.3.3.7"/>
    </reaction>
</comment>
<feature type="site" description="Part of a proton relay during catalysis" evidence="12">
    <location>
        <position position="120"/>
    </location>
</feature>
<feature type="binding site" evidence="12 15">
    <location>
        <position position="58"/>
    </location>
    <ligand>
        <name>pyruvate</name>
        <dbReference type="ChEBI" id="CHEBI:15361"/>
    </ligand>
</feature>
<evidence type="ECO:0000313" key="16">
    <source>
        <dbReference type="EMBL" id="GLC27401.1"/>
    </source>
</evidence>
<keyword evidence="17" id="KW-1185">Reference proteome</keyword>
<evidence type="ECO:0000256" key="10">
    <source>
        <dbReference type="ARBA" id="ARBA00023270"/>
    </source>
</evidence>
<dbReference type="SUPFAM" id="SSF51569">
    <property type="entry name" value="Aldolase"/>
    <property type="match status" value="1"/>
</dbReference>
<dbReference type="Pfam" id="PF00701">
    <property type="entry name" value="DHDPS"/>
    <property type="match status" value="1"/>
</dbReference>
<feature type="binding site" evidence="12 15">
    <location>
        <position position="216"/>
    </location>
    <ligand>
        <name>pyruvate</name>
        <dbReference type="ChEBI" id="CHEBI:15361"/>
    </ligand>
</feature>
<evidence type="ECO:0000256" key="7">
    <source>
        <dbReference type="ARBA" id="ARBA00022915"/>
    </source>
</evidence>
<dbReference type="SMART" id="SM01130">
    <property type="entry name" value="DHDPS"/>
    <property type="match status" value="1"/>
</dbReference>